<evidence type="ECO:0000313" key="3">
    <source>
        <dbReference type="EMBL" id="GAA4122462.1"/>
    </source>
</evidence>
<evidence type="ECO:0000313" key="4">
    <source>
        <dbReference type="Proteomes" id="UP001501495"/>
    </source>
</evidence>
<evidence type="ECO:0000256" key="1">
    <source>
        <dbReference type="SAM" id="MobiDB-lite"/>
    </source>
</evidence>
<feature type="transmembrane region" description="Helical" evidence="2">
    <location>
        <begin position="70"/>
        <end position="90"/>
    </location>
</feature>
<organism evidence="3 4">
    <name type="scientific">Nocardioides fonticola</name>
    <dbReference type="NCBI Taxonomy" id="450363"/>
    <lineage>
        <taxon>Bacteria</taxon>
        <taxon>Bacillati</taxon>
        <taxon>Actinomycetota</taxon>
        <taxon>Actinomycetes</taxon>
        <taxon>Propionibacteriales</taxon>
        <taxon>Nocardioidaceae</taxon>
        <taxon>Nocardioides</taxon>
    </lineage>
</organism>
<gene>
    <name evidence="3" type="ORF">GCM10022215_28340</name>
</gene>
<dbReference type="Proteomes" id="UP001501495">
    <property type="component" value="Unassembled WGS sequence"/>
</dbReference>
<dbReference type="RefSeq" id="WP_344734101.1">
    <property type="nucleotide sequence ID" value="NZ_BAAAZH010000020.1"/>
</dbReference>
<keyword evidence="2" id="KW-1133">Transmembrane helix</keyword>
<protein>
    <submittedName>
        <fullName evidence="3">Uncharacterized protein</fullName>
    </submittedName>
</protein>
<feature type="region of interest" description="Disordered" evidence="1">
    <location>
        <begin position="1"/>
        <end position="31"/>
    </location>
</feature>
<keyword evidence="2" id="KW-0472">Membrane</keyword>
<keyword evidence="2" id="KW-0812">Transmembrane</keyword>
<accession>A0ABP7XNR0</accession>
<evidence type="ECO:0000256" key="2">
    <source>
        <dbReference type="SAM" id="Phobius"/>
    </source>
</evidence>
<comment type="caution">
    <text evidence="3">The sequence shown here is derived from an EMBL/GenBank/DDBJ whole genome shotgun (WGS) entry which is preliminary data.</text>
</comment>
<keyword evidence="4" id="KW-1185">Reference proteome</keyword>
<dbReference type="EMBL" id="BAAAZH010000020">
    <property type="protein sequence ID" value="GAA4122462.1"/>
    <property type="molecule type" value="Genomic_DNA"/>
</dbReference>
<feature type="transmembrane region" description="Helical" evidence="2">
    <location>
        <begin position="96"/>
        <end position="115"/>
    </location>
</feature>
<sequence>MTPADTNAPAPRRRHLIDPNNPPPRPTSRSTTRVQQWVMSALVVTTILHLSVGLVIGTLFIDDSQRTAQIGLNIIASAFGVIAIAAGFMIHKRSPLTPWLLLGVLPGVVGIVLVLR</sequence>
<proteinExistence type="predicted"/>
<name>A0ABP7XNR0_9ACTN</name>
<reference evidence="4" key="1">
    <citation type="journal article" date="2019" name="Int. J. Syst. Evol. Microbiol.">
        <title>The Global Catalogue of Microorganisms (GCM) 10K type strain sequencing project: providing services to taxonomists for standard genome sequencing and annotation.</title>
        <authorList>
            <consortium name="The Broad Institute Genomics Platform"/>
            <consortium name="The Broad Institute Genome Sequencing Center for Infectious Disease"/>
            <person name="Wu L."/>
            <person name="Ma J."/>
        </authorList>
    </citation>
    <scope>NUCLEOTIDE SEQUENCE [LARGE SCALE GENOMIC DNA]</scope>
    <source>
        <strain evidence="4">JCM 16703</strain>
    </source>
</reference>
<feature type="transmembrane region" description="Helical" evidence="2">
    <location>
        <begin position="37"/>
        <end position="61"/>
    </location>
</feature>